<reference evidence="5 6" key="1">
    <citation type="journal article" date="2012" name="Eukaryot. Cell">
        <title>Draft genome sequence of Wickerhamomyces ciferrii NRRL Y-1031 F-60-10.</title>
        <authorList>
            <person name="Schneider J."/>
            <person name="Andrea H."/>
            <person name="Blom J."/>
            <person name="Jaenicke S."/>
            <person name="Ruckert C."/>
            <person name="Schorsch C."/>
            <person name="Szczepanowski R."/>
            <person name="Farwick M."/>
            <person name="Goesmann A."/>
            <person name="Puhler A."/>
            <person name="Schaffer S."/>
            <person name="Tauch A."/>
            <person name="Kohler T."/>
            <person name="Brinkrolf K."/>
        </authorList>
    </citation>
    <scope>NUCLEOTIDE SEQUENCE [LARGE SCALE GENOMIC DNA]</scope>
    <source>
        <strain evidence="6">ATCC 14091 / BCRC 22168 / CBS 111 / JCM 3599 / NBRC 0793 / NRRL Y-1031 F-60-10</strain>
    </source>
</reference>
<dbReference type="InterPro" id="IPR012677">
    <property type="entry name" value="Nucleotide-bd_a/b_plait_sf"/>
</dbReference>
<evidence type="ECO:0000256" key="3">
    <source>
        <dbReference type="SAM" id="Coils"/>
    </source>
</evidence>
<dbReference type="InParanoid" id="K0KVT3"/>
<evidence type="ECO:0000313" key="5">
    <source>
        <dbReference type="EMBL" id="CCH45243.1"/>
    </source>
</evidence>
<keyword evidence="6" id="KW-1185">Reference proteome</keyword>
<evidence type="ECO:0000256" key="2">
    <source>
        <dbReference type="PROSITE-ProRule" id="PRU00176"/>
    </source>
</evidence>
<dbReference type="Proteomes" id="UP000009328">
    <property type="component" value="Unassembled WGS sequence"/>
</dbReference>
<protein>
    <submittedName>
        <fullName evidence="5">U1 small nuclear ribonucleoprotein</fullName>
    </submittedName>
</protein>
<keyword evidence="1 2" id="KW-0694">RNA-binding</keyword>
<dbReference type="FunFam" id="3.30.70.330:FF:000029">
    <property type="entry name" value="U2 small nuclear ribonucleoprotein B"/>
    <property type="match status" value="1"/>
</dbReference>
<dbReference type="GO" id="GO:0000398">
    <property type="term" value="P:mRNA splicing, via spliceosome"/>
    <property type="evidence" value="ECO:0007669"/>
    <property type="project" value="TreeGrafter"/>
</dbReference>
<evidence type="ECO:0000313" key="6">
    <source>
        <dbReference type="Proteomes" id="UP000009328"/>
    </source>
</evidence>
<evidence type="ECO:0000259" key="4">
    <source>
        <dbReference type="PROSITE" id="PS50102"/>
    </source>
</evidence>
<keyword evidence="5" id="KW-0687">Ribonucleoprotein</keyword>
<dbReference type="AlphaFoldDB" id="K0KVT3"/>
<dbReference type="GO" id="GO:0061574">
    <property type="term" value="C:ASAP complex"/>
    <property type="evidence" value="ECO:0007669"/>
    <property type="project" value="TreeGrafter"/>
</dbReference>
<dbReference type="GO" id="GO:1990904">
    <property type="term" value="C:ribonucleoprotein complex"/>
    <property type="evidence" value="ECO:0007669"/>
    <property type="project" value="UniProtKB-KW"/>
</dbReference>
<evidence type="ECO:0000256" key="1">
    <source>
        <dbReference type="ARBA" id="ARBA00022884"/>
    </source>
</evidence>
<sequence>MTQESYNFNDTYVFIQFYFYNGLQLTLKPSVYIRNINEKVSINTIKSKLTEIFDNYGPIQSITAHKNVKMRGQAFVSLESEEKAQQAIKELNGTQLFEKKIEVSFAKSSSNSSVENKLVEKDYNEYLNKRKLHKEELDKKKEQEPVKKPKIKIENLPPNKILLVQGLPKDVTQDELVEIFEKYNGFVEVRLVAVRGVAFIEYENDKDAIPAKEGTADLTIKDTKPIVNFAKK</sequence>
<proteinExistence type="predicted"/>
<dbReference type="Pfam" id="PF00076">
    <property type="entry name" value="RRM_1"/>
    <property type="match status" value="2"/>
</dbReference>
<dbReference type="CDD" id="cd12247">
    <property type="entry name" value="RRM2_U1A_like"/>
    <property type="match status" value="1"/>
</dbReference>
<feature type="domain" description="RRM" evidence="4">
    <location>
        <begin position="160"/>
        <end position="232"/>
    </location>
</feature>
<dbReference type="Gene3D" id="3.30.70.330">
    <property type="match status" value="2"/>
</dbReference>
<dbReference type="STRING" id="1206466.K0KVT3"/>
<dbReference type="InterPro" id="IPR035979">
    <property type="entry name" value="RBD_domain_sf"/>
</dbReference>
<organism evidence="5 6">
    <name type="scientific">Wickerhamomyces ciferrii (strain ATCC 14091 / BCRC 22168 / CBS 111 / JCM 3599 / NBRC 0793 / NRRL Y-1031 F-60-10)</name>
    <name type="common">Yeast</name>
    <name type="synonym">Pichia ciferrii</name>
    <dbReference type="NCBI Taxonomy" id="1206466"/>
    <lineage>
        <taxon>Eukaryota</taxon>
        <taxon>Fungi</taxon>
        <taxon>Dikarya</taxon>
        <taxon>Ascomycota</taxon>
        <taxon>Saccharomycotina</taxon>
        <taxon>Saccharomycetes</taxon>
        <taxon>Phaffomycetales</taxon>
        <taxon>Wickerhamomycetaceae</taxon>
        <taxon>Wickerhamomyces</taxon>
    </lineage>
</organism>
<dbReference type="PANTHER" id="PTHR15481:SF0">
    <property type="entry name" value="LD23870P-RELATED"/>
    <property type="match status" value="1"/>
</dbReference>
<dbReference type="InterPro" id="IPR000504">
    <property type="entry name" value="RRM_dom"/>
</dbReference>
<dbReference type="FunCoup" id="K0KVT3">
    <property type="interactions" value="227"/>
</dbReference>
<keyword evidence="3" id="KW-0175">Coiled coil</keyword>
<accession>K0KVT3</accession>
<dbReference type="GO" id="GO:0005737">
    <property type="term" value="C:cytoplasm"/>
    <property type="evidence" value="ECO:0007669"/>
    <property type="project" value="TreeGrafter"/>
</dbReference>
<dbReference type="GO" id="GO:0003723">
    <property type="term" value="F:RNA binding"/>
    <property type="evidence" value="ECO:0007669"/>
    <property type="project" value="UniProtKB-UniRule"/>
</dbReference>
<dbReference type="PROSITE" id="PS50102">
    <property type="entry name" value="RRM"/>
    <property type="match status" value="2"/>
</dbReference>
<name>K0KVT3_WICCF</name>
<gene>
    <name evidence="5" type="ORF">BN7_4825</name>
</gene>
<dbReference type="SMART" id="SM00360">
    <property type="entry name" value="RRM"/>
    <property type="match status" value="2"/>
</dbReference>
<dbReference type="eggNOG" id="KOG4206">
    <property type="taxonomic scope" value="Eukaryota"/>
</dbReference>
<feature type="domain" description="RRM" evidence="4">
    <location>
        <begin position="29"/>
        <end position="108"/>
    </location>
</feature>
<dbReference type="EMBL" id="CAIF01000186">
    <property type="protein sequence ID" value="CCH45243.1"/>
    <property type="molecule type" value="Genomic_DNA"/>
</dbReference>
<dbReference type="GO" id="GO:0005654">
    <property type="term" value="C:nucleoplasm"/>
    <property type="evidence" value="ECO:0007669"/>
    <property type="project" value="TreeGrafter"/>
</dbReference>
<feature type="coiled-coil region" evidence="3">
    <location>
        <begin position="116"/>
        <end position="143"/>
    </location>
</feature>
<comment type="caution">
    <text evidence="5">The sequence shown here is derived from an EMBL/GenBank/DDBJ whole genome shotgun (WGS) entry which is preliminary data.</text>
</comment>
<dbReference type="SUPFAM" id="SSF54928">
    <property type="entry name" value="RNA-binding domain, RBD"/>
    <property type="match status" value="1"/>
</dbReference>
<dbReference type="HOGENOM" id="CLU_041869_0_2_1"/>
<dbReference type="PANTHER" id="PTHR15481">
    <property type="entry name" value="RIBONUCLEIC ACID BINDING PROTEIN S1"/>
    <property type="match status" value="1"/>
</dbReference>